<keyword evidence="2" id="KW-1185">Reference proteome</keyword>
<dbReference type="Proteomes" id="UP001497516">
    <property type="component" value="Chromosome 10"/>
</dbReference>
<sequence length="107" mass="12018">MERSTGAPALTHSVHLQTLNLAILLTGNYNPTMEDLETNLLSPYPYHGLPCLFRQPISSFLVVNQSLVTMSIKVWVLNGIPWDDDVVEKERSITVGEVYGMSMNYFS</sequence>
<name>A0AAV2CVD4_9ROSI</name>
<dbReference type="AlphaFoldDB" id="A0AAV2CVD4"/>
<protein>
    <submittedName>
        <fullName evidence="1">Uncharacterized protein</fullName>
    </submittedName>
</protein>
<gene>
    <name evidence="1" type="ORF">LTRI10_LOCUS7720</name>
</gene>
<proteinExistence type="predicted"/>
<dbReference type="EMBL" id="OZ034814">
    <property type="protein sequence ID" value="CAL1360274.1"/>
    <property type="molecule type" value="Genomic_DNA"/>
</dbReference>
<reference evidence="1 2" key="1">
    <citation type="submission" date="2024-04" db="EMBL/GenBank/DDBJ databases">
        <authorList>
            <person name="Fracassetti M."/>
        </authorList>
    </citation>
    <scope>NUCLEOTIDE SEQUENCE [LARGE SCALE GENOMIC DNA]</scope>
</reference>
<evidence type="ECO:0000313" key="2">
    <source>
        <dbReference type="Proteomes" id="UP001497516"/>
    </source>
</evidence>
<organism evidence="1 2">
    <name type="scientific">Linum trigynum</name>
    <dbReference type="NCBI Taxonomy" id="586398"/>
    <lineage>
        <taxon>Eukaryota</taxon>
        <taxon>Viridiplantae</taxon>
        <taxon>Streptophyta</taxon>
        <taxon>Embryophyta</taxon>
        <taxon>Tracheophyta</taxon>
        <taxon>Spermatophyta</taxon>
        <taxon>Magnoliopsida</taxon>
        <taxon>eudicotyledons</taxon>
        <taxon>Gunneridae</taxon>
        <taxon>Pentapetalae</taxon>
        <taxon>rosids</taxon>
        <taxon>fabids</taxon>
        <taxon>Malpighiales</taxon>
        <taxon>Linaceae</taxon>
        <taxon>Linum</taxon>
    </lineage>
</organism>
<accession>A0AAV2CVD4</accession>
<evidence type="ECO:0000313" key="1">
    <source>
        <dbReference type="EMBL" id="CAL1360274.1"/>
    </source>
</evidence>